<protein>
    <submittedName>
        <fullName evidence="4">MLP-like protein 328</fullName>
    </submittedName>
</protein>
<dbReference type="GO" id="GO:0006952">
    <property type="term" value="P:defense response"/>
    <property type="evidence" value="ECO:0007669"/>
    <property type="project" value="InterPro"/>
</dbReference>
<dbReference type="Gene3D" id="3.30.530.20">
    <property type="match status" value="1"/>
</dbReference>
<gene>
    <name evidence="4" type="primary">LOC111483389</name>
</gene>
<dbReference type="OrthoDB" id="1072116at2759"/>
<dbReference type="AlphaFoldDB" id="A0A6J1JD19"/>
<accession>A0A6J1JD19</accession>
<dbReference type="InterPro" id="IPR000916">
    <property type="entry name" value="Bet_v_I/MLP"/>
</dbReference>
<dbReference type="SMART" id="SM01037">
    <property type="entry name" value="Bet_v_1"/>
    <property type="match status" value="1"/>
</dbReference>
<dbReference type="Proteomes" id="UP000504608">
    <property type="component" value="Unplaced"/>
</dbReference>
<organism evidence="3 4">
    <name type="scientific">Cucurbita maxima</name>
    <name type="common">Pumpkin</name>
    <name type="synonym">Winter squash</name>
    <dbReference type="NCBI Taxonomy" id="3661"/>
    <lineage>
        <taxon>Eukaryota</taxon>
        <taxon>Viridiplantae</taxon>
        <taxon>Streptophyta</taxon>
        <taxon>Embryophyta</taxon>
        <taxon>Tracheophyta</taxon>
        <taxon>Spermatophyta</taxon>
        <taxon>Magnoliopsida</taxon>
        <taxon>eudicotyledons</taxon>
        <taxon>Gunneridae</taxon>
        <taxon>Pentapetalae</taxon>
        <taxon>rosids</taxon>
        <taxon>fabids</taxon>
        <taxon>Cucurbitales</taxon>
        <taxon>Cucurbitaceae</taxon>
        <taxon>Cucurbiteae</taxon>
        <taxon>Cucurbita</taxon>
    </lineage>
</organism>
<feature type="domain" description="Bet v I/Major latex protein" evidence="2">
    <location>
        <begin position="2"/>
        <end position="106"/>
    </location>
</feature>
<sequence length="107" mass="12326">MPLVEELSREVEIKAAATEFYNIFTHHSFNLPNISQPIQKVDVHDGNYTIDGKAEIYKEREEFDDNDLLISMIGVGGDMFKYYKAFDVIFQVVPRGPKLNSVVLRMK</sequence>
<comment type="similarity">
    <text evidence="1">Belongs to the MLP family.</text>
</comment>
<reference evidence="4" key="1">
    <citation type="submission" date="2025-08" db="UniProtKB">
        <authorList>
            <consortium name="RefSeq"/>
        </authorList>
    </citation>
    <scope>IDENTIFICATION</scope>
    <source>
        <tissue evidence="4">Young leaves</tissue>
    </source>
</reference>
<evidence type="ECO:0000313" key="3">
    <source>
        <dbReference type="Proteomes" id="UP000504608"/>
    </source>
</evidence>
<evidence type="ECO:0000313" key="4">
    <source>
        <dbReference type="RefSeq" id="XP_022985354.1"/>
    </source>
</evidence>
<dbReference type="KEGG" id="cmax:111483389"/>
<name>A0A6J1JD19_CUCMA</name>
<dbReference type="SUPFAM" id="SSF55961">
    <property type="entry name" value="Bet v1-like"/>
    <property type="match status" value="1"/>
</dbReference>
<dbReference type="PANTHER" id="PTHR31338:SF20">
    <property type="entry name" value="BET V I_MAJOR LATEX PROTEIN DOMAIN-CONTAINING PROTEIN"/>
    <property type="match status" value="1"/>
</dbReference>
<keyword evidence="3" id="KW-1185">Reference proteome</keyword>
<dbReference type="RefSeq" id="XP_022985354.1">
    <property type="nucleotide sequence ID" value="XM_023129586.1"/>
</dbReference>
<proteinExistence type="inferred from homology"/>
<dbReference type="GeneID" id="111483389"/>
<dbReference type="PANTHER" id="PTHR31338">
    <property type="entry name" value="POLYKETIDE CYCLASE/DEHYDRASE AND LIPID TRANSPORT SUPERFAMILY PROTEIN"/>
    <property type="match status" value="1"/>
</dbReference>
<dbReference type="InterPro" id="IPR023393">
    <property type="entry name" value="START-like_dom_sf"/>
</dbReference>
<dbReference type="InterPro" id="IPR052006">
    <property type="entry name" value="MLP-like"/>
</dbReference>
<dbReference type="Pfam" id="PF00407">
    <property type="entry name" value="Bet_v_1"/>
    <property type="match status" value="1"/>
</dbReference>
<evidence type="ECO:0000256" key="1">
    <source>
        <dbReference type="ARBA" id="ARBA00038242"/>
    </source>
</evidence>
<evidence type="ECO:0000259" key="2">
    <source>
        <dbReference type="SMART" id="SM01037"/>
    </source>
</evidence>